<organism evidence="8 9">
    <name type="scientific">Streptomyces buecherae</name>
    <dbReference type="NCBI Taxonomy" id="2763006"/>
    <lineage>
        <taxon>Bacteria</taxon>
        <taxon>Bacillati</taxon>
        <taxon>Actinomycetota</taxon>
        <taxon>Actinomycetes</taxon>
        <taxon>Kitasatosporales</taxon>
        <taxon>Streptomycetaceae</taxon>
        <taxon>Streptomyces</taxon>
    </lineage>
</organism>
<name>A0A7H8NIT6_9ACTN</name>
<dbReference type="Pfam" id="PF04542">
    <property type="entry name" value="Sigma70_r2"/>
    <property type="match status" value="1"/>
</dbReference>
<dbReference type="PANTHER" id="PTHR43133">
    <property type="entry name" value="RNA POLYMERASE ECF-TYPE SIGMA FACTO"/>
    <property type="match status" value="1"/>
</dbReference>
<dbReference type="InterPro" id="IPR014284">
    <property type="entry name" value="RNA_pol_sigma-70_dom"/>
</dbReference>
<dbReference type="InterPro" id="IPR036388">
    <property type="entry name" value="WH-like_DNA-bd_sf"/>
</dbReference>
<comment type="similarity">
    <text evidence="1">Belongs to the sigma-70 factor family. ECF subfamily.</text>
</comment>
<evidence type="ECO:0000256" key="4">
    <source>
        <dbReference type="ARBA" id="ARBA00023163"/>
    </source>
</evidence>
<keyword evidence="3" id="KW-0731">Sigma factor</keyword>
<feature type="compositionally biased region" description="Gly residues" evidence="5">
    <location>
        <begin position="191"/>
        <end position="215"/>
    </location>
</feature>
<reference evidence="8 9" key="1">
    <citation type="submission" date="2020-06" db="EMBL/GenBank/DDBJ databases">
        <title>Genome mining for natural products.</title>
        <authorList>
            <person name="Zhang B."/>
            <person name="Shi J."/>
            <person name="Ge H."/>
        </authorList>
    </citation>
    <scope>NUCLEOTIDE SEQUENCE [LARGE SCALE GENOMIC DNA]</scope>
    <source>
        <strain evidence="8 9">NA00687</strain>
    </source>
</reference>
<keyword evidence="2" id="KW-0805">Transcription regulation</keyword>
<evidence type="ECO:0000256" key="2">
    <source>
        <dbReference type="ARBA" id="ARBA00023015"/>
    </source>
</evidence>
<feature type="region of interest" description="Disordered" evidence="5">
    <location>
        <begin position="180"/>
        <end position="293"/>
    </location>
</feature>
<feature type="compositionally biased region" description="Low complexity" evidence="5">
    <location>
        <begin position="232"/>
        <end position="246"/>
    </location>
</feature>
<dbReference type="GO" id="GO:0016987">
    <property type="term" value="F:sigma factor activity"/>
    <property type="evidence" value="ECO:0007669"/>
    <property type="project" value="UniProtKB-KW"/>
</dbReference>
<feature type="compositionally biased region" description="Polar residues" evidence="5">
    <location>
        <begin position="275"/>
        <end position="293"/>
    </location>
</feature>
<evidence type="ECO:0000259" key="7">
    <source>
        <dbReference type="Pfam" id="PF08281"/>
    </source>
</evidence>
<evidence type="ECO:0000256" key="3">
    <source>
        <dbReference type="ARBA" id="ARBA00023082"/>
    </source>
</evidence>
<dbReference type="GO" id="GO:0003677">
    <property type="term" value="F:DNA binding"/>
    <property type="evidence" value="ECO:0007669"/>
    <property type="project" value="InterPro"/>
</dbReference>
<dbReference type="EMBL" id="CP054929">
    <property type="protein sequence ID" value="QKW54487.1"/>
    <property type="molecule type" value="Genomic_DNA"/>
</dbReference>
<dbReference type="SUPFAM" id="SSF88659">
    <property type="entry name" value="Sigma3 and sigma4 domains of RNA polymerase sigma factors"/>
    <property type="match status" value="1"/>
</dbReference>
<dbReference type="Gene3D" id="1.10.1740.10">
    <property type="match status" value="1"/>
</dbReference>
<protein>
    <submittedName>
        <fullName evidence="8">RNA polymerase sigma factor</fullName>
    </submittedName>
</protein>
<dbReference type="InterPro" id="IPR013249">
    <property type="entry name" value="RNA_pol_sigma70_r4_t2"/>
</dbReference>
<dbReference type="AlphaFoldDB" id="A0A7H8NIT6"/>
<sequence length="293" mass="30141">MQGDDGELTAAVRAAQDGDEAAFRTVYRSVHPRLLGYVRTLVGESDAEDVTSESWLQIARDLGRFSGDADRFRGWAARIARNRALDHIRMRGRRPAIGGDETELAERPADADTAREALESLGTGHTLALIAQLPRDQAEAVVLRVVVGLDAKSAAGVLGKRPGAVRTSAHRGLRRLADLIEGPPSEPVDQGGAGPLGPAGPGSPGSAGGGAGPPAGSGRMESMAAREPAPLPRRGAASAVRPGAAALTGRESTPAEVGADATGEPIPSQRLGRSGATTSASVTDSCARTQRDM</sequence>
<dbReference type="RefSeq" id="WP_176166131.1">
    <property type="nucleotide sequence ID" value="NZ_CP054929.1"/>
</dbReference>
<evidence type="ECO:0000256" key="1">
    <source>
        <dbReference type="ARBA" id="ARBA00010641"/>
    </source>
</evidence>
<dbReference type="Proteomes" id="UP000509303">
    <property type="component" value="Chromosome"/>
</dbReference>
<accession>A0A7H8NIT6</accession>
<dbReference type="InterPro" id="IPR039425">
    <property type="entry name" value="RNA_pol_sigma-70-like"/>
</dbReference>
<evidence type="ECO:0000256" key="5">
    <source>
        <dbReference type="SAM" id="MobiDB-lite"/>
    </source>
</evidence>
<dbReference type="NCBIfam" id="TIGR02937">
    <property type="entry name" value="sigma70-ECF"/>
    <property type="match status" value="1"/>
</dbReference>
<dbReference type="InterPro" id="IPR013325">
    <property type="entry name" value="RNA_pol_sigma_r2"/>
</dbReference>
<evidence type="ECO:0000313" key="9">
    <source>
        <dbReference type="Proteomes" id="UP000509303"/>
    </source>
</evidence>
<dbReference type="Pfam" id="PF08281">
    <property type="entry name" value="Sigma70_r4_2"/>
    <property type="match status" value="1"/>
</dbReference>
<dbReference type="InterPro" id="IPR013324">
    <property type="entry name" value="RNA_pol_sigma_r3/r4-like"/>
</dbReference>
<dbReference type="PANTHER" id="PTHR43133:SF66">
    <property type="entry name" value="ECF RNA POLYMERASE SIGMA FACTOR SIGK"/>
    <property type="match status" value="1"/>
</dbReference>
<feature type="domain" description="RNA polymerase sigma-70 region 2" evidence="6">
    <location>
        <begin position="27"/>
        <end position="94"/>
    </location>
</feature>
<proteinExistence type="inferred from homology"/>
<dbReference type="SUPFAM" id="SSF88946">
    <property type="entry name" value="Sigma2 domain of RNA polymerase sigma factors"/>
    <property type="match status" value="1"/>
</dbReference>
<keyword evidence="4" id="KW-0804">Transcription</keyword>
<keyword evidence="9" id="KW-1185">Reference proteome</keyword>
<dbReference type="InterPro" id="IPR007627">
    <property type="entry name" value="RNA_pol_sigma70_r2"/>
</dbReference>
<feature type="domain" description="RNA polymerase sigma factor 70 region 4 type 2" evidence="7">
    <location>
        <begin position="128"/>
        <end position="176"/>
    </location>
</feature>
<dbReference type="GO" id="GO:0006352">
    <property type="term" value="P:DNA-templated transcription initiation"/>
    <property type="evidence" value="ECO:0007669"/>
    <property type="project" value="InterPro"/>
</dbReference>
<evidence type="ECO:0000313" key="8">
    <source>
        <dbReference type="EMBL" id="QKW54487.1"/>
    </source>
</evidence>
<gene>
    <name evidence="8" type="ORF">HUT08_13305</name>
</gene>
<dbReference type="Gene3D" id="1.10.10.10">
    <property type="entry name" value="Winged helix-like DNA-binding domain superfamily/Winged helix DNA-binding domain"/>
    <property type="match status" value="1"/>
</dbReference>
<evidence type="ECO:0000259" key="6">
    <source>
        <dbReference type="Pfam" id="PF04542"/>
    </source>
</evidence>